<feature type="transmembrane region" description="Helical" evidence="1">
    <location>
        <begin position="42"/>
        <end position="65"/>
    </location>
</feature>
<dbReference type="EMBL" id="UOFX01000085">
    <property type="protein sequence ID" value="VAX11480.1"/>
    <property type="molecule type" value="Genomic_DNA"/>
</dbReference>
<organism evidence="2">
    <name type="scientific">hydrothermal vent metagenome</name>
    <dbReference type="NCBI Taxonomy" id="652676"/>
    <lineage>
        <taxon>unclassified sequences</taxon>
        <taxon>metagenomes</taxon>
        <taxon>ecological metagenomes</taxon>
    </lineage>
</organism>
<keyword evidence="1" id="KW-0812">Transmembrane</keyword>
<gene>
    <name evidence="2" type="ORF">MNBD_GAMMA26-2537</name>
</gene>
<sequence length="180" mass="20074">MRICPYCRCETAIVSRTRGVVEKCGRVIGIVPFRCQHCYERFFVRTYAVVLGAGALLYVAGQWFMAPMELPPYNTIDKSEHLGSEHGVLKDNALFTYSLVLSSDRIAEEIHMKMEHSIAILLQADPGTSDSQQPGDYTASANDADLLQASNEDRLRIVKLSLIPTSSLSFKYDHLSGSIR</sequence>
<dbReference type="AlphaFoldDB" id="A0A3B1BLN4"/>
<protein>
    <submittedName>
        <fullName evidence="2">Uncharacterized protein</fullName>
    </submittedName>
</protein>
<keyword evidence="1" id="KW-1133">Transmembrane helix</keyword>
<accession>A0A3B1BLN4</accession>
<evidence type="ECO:0000313" key="2">
    <source>
        <dbReference type="EMBL" id="VAX11480.1"/>
    </source>
</evidence>
<reference evidence="2" key="1">
    <citation type="submission" date="2018-06" db="EMBL/GenBank/DDBJ databases">
        <authorList>
            <person name="Zhirakovskaya E."/>
        </authorList>
    </citation>
    <scope>NUCLEOTIDE SEQUENCE</scope>
</reference>
<name>A0A3B1BLN4_9ZZZZ</name>
<proteinExistence type="predicted"/>
<keyword evidence="1" id="KW-0472">Membrane</keyword>
<evidence type="ECO:0000256" key="1">
    <source>
        <dbReference type="SAM" id="Phobius"/>
    </source>
</evidence>